<proteinExistence type="predicted"/>
<organism evidence="1 2">
    <name type="scientific">Mycobacteroides abscessus</name>
    <dbReference type="NCBI Taxonomy" id="36809"/>
    <lineage>
        <taxon>Bacteria</taxon>
        <taxon>Bacillati</taxon>
        <taxon>Actinomycetota</taxon>
        <taxon>Actinomycetes</taxon>
        <taxon>Mycobacteriales</taxon>
        <taxon>Mycobacteriaceae</taxon>
        <taxon>Mycobacteroides</taxon>
    </lineage>
</organism>
<sequence>MAFAVVKGYALRVTKVDSCGLPIQGNANRIVTEGFIRVNLDPNMKEANEITQENAAGKECISDRTPAERRWWNTELQLCGVDPDLWSLILGWARVLDHEGNPIGVIDSKSVDDKSGVMFEIWTGGQGDDDCPEPLDDSIFSAAASGRQYGYLAFAGNEFVSGAIPVGAEASNFTLTGRTIAPKRWGRGPYNVAAIDPAGTPGRLLVPMYSKDSDNHLILFRTPVPPPAPTEGACELAVQSIFTGPGKAYFGVDAADVAPPQPICKPKTYTVAVTGTGNWKAKVGTEPTADIAATALPAAVQSGIEALPNVEVGQVQVSGTAGSYTVKLDPALGALSADSTGLTGGAATVTPA</sequence>
<evidence type="ECO:0000313" key="1">
    <source>
        <dbReference type="EMBL" id="CPV56823.1"/>
    </source>
</evidence>
<reference evidence="1 2" key="1">
    <citation type="submission" date="2015-03" db="EMBL/GenBank/DDBJ databases">
        <authorList>
            <person name="Murphy D."/>
        </authorList>
    </citation>
    <scope>NUCLEOTIDE SEQUENCE [LARGE SCALE GENOMIC DNA]</scope>
    <source>
        <strain evidence="1 2">PAP088</strain>
    </source>
</reference>
<protein>
    <submittedName>
        <fullName evidence="1">Uncharacterized protein</fullName>
    </submittedName>
</protein>
<dbReference type="RefSeq" id="WP_016896087.1">
    <property type="nucleotide sequence ID" value="NZ_CSWP01000005.1"/>
</dbReference>
<dbReference type="AlphaFoldDB" id="A0A0U0ZPH5"/>
<name>A0A0U0ZPH5_9MYCO</name>
<dbReference type="EMBL" id="CSWP01000005">
    <property type="protein sequence ID" value="CPV56823.1"/>
    <property type="molecule type" value="Genomic_DNA"/>
</dbReference>
<accession>A0A0U0ZPH5</accession>
<gene>
    <name evidence="1" type="ORF">ERS075579_02844</name>
</gene>
<dbReference type="Proteomes" id="UP000045782">
    <property type="component" value="Unassembled WGS sequence"/>
</dbReference>
<evidence type="ECO:0000313" key="2">
    <source>
        <dbReference type="Proteomes" id="UP000045782"/>
    </source>
</evidence>